<evidence type="ECO:0000256" key="3">
    <source>
        <dbReference type="ARBA" id="ARBA00023121"/>
    </source>
</evidence>
<evidence type="ECO:0000256" key="1">
    <source>
        <dbReference type="ARBA" id="ARBA00004255"/>
    </source>
</evidence>
<evidence type="ECO:0000256" key="4">
    <source>
        <dbReference type="ARBA" id="ARBA00023136"/>
    </source>
</evidence>
<dbReference type="GO" id="GO:0012505">
    <property type="term" value="C:endomembrane system"/>
    <property type="evidence" value="ECO:0007669"/>
    <property type="project" value="UniProtKB-ARBA"/>
</dbReference>
<dbReference type="Proteomes" id="UP000175835">
    <property type="component" value="Unassembled WGS sequence"/>
</dbReference>
<dbReference type="GO" id="GO:0070273">
    <property type="term" value="F:phosphatidylinositol-4-phosphate binding"/>
    <property type="evidence" value="ECO:0007669"/>
    <property type="project" value="InterPro"/>
</dbReference>
<dbReference type="EMBL" id="LXLX01000021">
    <property type="protein sequence ID" value="OFD97992.1"/>
    <property type="molecule type" value="Genomic_DNA"/>
</dbReference>
<dbReference type="AlphaFoldDB" id="A0A1E8BRQ5"/>
<dbReference type="RefSeq" id="WP_002202731.1">
    <property type="nucleotide sequence ID" value="NZ_LXLO01000022.1"/>
</dbReference>
<evidence type="ECO:0000313" key="5">
    <source>
        <dbReference type="EMBL" id="OFD97992.1"/>
    </source>
</evidence>
<keyword evidence="2" id="KW-0333">Golgi apparatus</keyword>
<dbReference type="InterPro" id="IPR038261">
    <property type="entry name" value="GPP34-like_sf"/>
</dbReference>
<evidence type="ECO:0000313" key="6">
    <source>
        <dbReference type="Proteomes" id="UP000175835"/>
    </source>
</evidence>
<accession>A0A1E8BRQ5</accession>
<protein>
    <recommendedName>
        <fullName evidence="7">GPP34 family phosphoprotein</fullName>
    </recommendedName>
</protein>
<name>A0A1E8BRQ5_BACMY</name>
<sequence>MLKELTIPQEFALLALDRETNKFKAMFRQHVELYTTMACLIELSLKNKVKFEEDDTVTLLETTSTGDKSLDRLLEIVKSEKPKKIKKWASYFYNHMFKQREIYKLVLETLIEKGILKVENTEILFVFPKKEYVDVDNTRHYIVEKIRVELLEENNVEFNTVVLVLFLEQKKMLEDYFSDYERKTLKQKIEQLRKEEIFKSIKSIDKTIKTIEASIVAVIAASATT</sequence>
<reference evidence="5 6" key="1">
    <citation type="submission" date="2016-05" db="EMBL/GenBank/DDBJ databases">
        <title>Bacillus thuringiensis and Bacillus weihenstephanensis as novel biocontrol agents of wilt causing Verticillium species.</title>
        <authorList>
            <person name="Hollensteiner J."/>
            <person name="Wemheuer F."/>
            <person name="Harting R."/>
            <person name="Kolarzyk A."/>
            <person name="Diaz-Valerio S."/>
            <person name="Poehlein A."/>
            <person name="Brzuszkiewicz E."/>
            <person name="Nesemann K."/>
            <person name="Braus-Stromeyer S."/>
            <person name="Braus G."/>
            <person name="Daniel R."/>
            <person name="Liesegang H."/>
        </authorList>
    </citation>
    <scope>NUCLEOTIDE SEQUENCE [LARGE SCALE GENOMIC DNA]</scope>
    <source>
        <strain evidence="5 6">GOE11</strain>
    </source>
</reference>
<organism evidence="5 6">
    <name type="scientific">Bacillus mycoides</name>
    <dbReference type="NCBI Taxonomy" id="1405"/>
    <lineage>
        <taxon>Bacteria</taxon>
        <taxon>Bacillati</taxon>
        <taxon>Bacillota</taxon>
        <taxon>Bacilli</taxon>
        <taxon>Bacillales</taxon>
        <taxon>Bacillaceae</taxon>
        <taxon>Bacillus</taxon>
        <taxon>Bacillus cereus group</taxon>
    </lineage>
</organism>
<dbReference type="GO" id="GO:0005737">
    <property type="term" value="C:cytoplasm"/>
    <property type="evidence" value="ECO:0007669"/>
    <property type="project" value="UniProtKB-ARBA"/>
</dbReference>
<comment type="caution">
    <text evidence="5">The sequence shown here is derived from an EMBL/GenBank/DDBJ whole genome shotgun (WGS) entry which is preliminary data.</text>
</comment>
<comment type="subcellular location">
    <subcellularLocation>
        <location evidence="1">Golgi apparatus membrane</location>
        <topology evidence="1">Peripheral membrane protein</topology>
        <orientation evidence="1">Cytoplasmic side</orientation>
    </subcellularLocation>
</comment>
<dbReference type="Gene3D" id="1.10.3630.10">
    <property type="entry name" value="yeast vps74-n-term truncation variant domain like"/>
    <property type="match status" value="1"/>
</dbReference>
<evidence type="ECO:0000256" key="2">
    <source>
        <dbReference type="ARBA" id="ARBA00023034"/>
    </source>
</evidence>
<proteinExistence type="predicted"/>
<dbReference type="InterPro" id="IPR008628">
    <property type="entry name" value="GPP34-like"/>
</dbReference>
<keyword evidence="3" id="KW-0446">Lipid-binding</keyword>
<dbReference type="PATRIC" id="fig|86662.28.peg.1354"/>
<gene>
    <name evidence="5" type="ORF">BWGOE11_13570</name>
</gene>
<keyword evidence="4" id="KW-0472">Membrane</keyword>
<evidence type="ECO:0008006" key="7">
    <source>
        <dbReference type="Google" id="ProtNLM"/>
    </source>
</evidence>
<dbReference type="Pfam" id="PF05719">
    <property type="entry name" value="GPP34"/>
    <property type="match status" value="1"/>
</dbReference>